<comment type="similarity">
    <text evidence="2">Belongs to the serine/threonine dehydratase family.</text>
</comment>
<evidence type="ECO:0000256" key="2">
    <source>
        <dbReference type="ARBA" id="ARBA00010869"/>
    </source>
</evidence>
<dbReference type="GO" id="GO:0006567">
    <property type="term" value="P:L-threonine catabolic process"/>
    <property type="evidence" value="ECO:0007669"/>
    <property type="project" value="TreeGrafter"/>
</dbReference>
<dbReference type="EC" id="4.3.1.17" evidence="3"/>
<dbReference type="InterPro" id="IPR036052">
    <property type="entry name" value="TrpB-like_PALP_sf"/>
</dbReference>
<evidence type="ECO:0000256" key="5">
    <source>
        <dbReference type="ARBA" id="ARBA00023239"/>
    </source>
</evidence>
<dbReference type="InterPro" id="IPR004328">
    <property type="entry name" value="BRO1_dom"/>
</dbReference>
<dbReference type="Proteomes" id="UP000828236">
    <property type="component" value="Unassembled WGS sequence"/>
</dbReference>
<comment type="caution">
    <text evidence="11">The sequence shown here is derived from an EMBL/GenBank/DDBJ whole genome shotgun (WGS) entry which is preliminary data.</text>
</comment>
<evidence type="ECO:0000256" key="7">
    <source>
        <dbReference type="ARBA" id="ARBA00042605"/>
    </source>
</evidence>
<comment type="catalytic activity">
    <reaction evidence="8">
        <text>L-serine = pyruvate + NH4(+)</text>
        <dbReference type="Rhea" id="RHEA:19169"/>
        <dbReference type="ChEBI" id="CHEBI:15361"/>
        <dbReference type="ChEBI" id="CHEBI:28938"/>
        <dbReference type="ChEBI" id="CHEBI:33384"/>
        <dbReference type="EC" id="4.3.1.17"/>
    </reaction>
</comment>
<dbReference type="InterPro" id="IPR000634">
    <property type="entry name" value="Ser/Thr_deHydtase_PyrdxlP-BS"/>
</dbReference>
<dbReference type="Pfam" id="PF03097">
    <property type="entry name" value="BRO1"/>
    <property type="match status" value="1"/>
</dbReference>
<feature type="domain" description="BRO1" evidence="10">
    <location>
        <begin position="877"/>
        <end position="1288"/>
    </location>
</feature>
<evidence type="ECO:0000256" key="4">
    <source>
        <dbReference type="ARBA" id="ARBA00022898"/>
    </source>
</evidence>
<sequence>MTFIKAELQPADTCDHHHNNVNGHKSKNLTSTFSSQKANLESGPEIFIKTPLIESVILKKYAANRPVYLKMENCQPSGSFKLRGLSNLCQYAKANGYERFVCPSGGNAGMATAYSARKLGMPCHIVVNKQTPESTRETIAAFGASVEIYGNSVNESVVRAKQLAEEDPKLFLVHPFDHKAIWDGHSSMIDEIAEELGEEPSIIVTCCGGGGLINGLVRGCRRYGWKTAKILSMESIGCHSFNVSLKNNGKRLRLEKMTSRVVCLSVDEVCQEILDEYHKAEPPILSRLVEDCDAAEACLKFADDHRVLVGLACGTCLAALYKGLVERMITDTEDPKDKELDKVKLDLNGNRIDEYDNGGPIVVIVCGGAEISMSQMDFYRKLWNIDHHNVIVIENGRNGGSIEHSVNMMCYFHRNAMKSTQKQAFMLFKSDLSKSSKDLLLQLHLEREKVLKLLQESNRNRIQRILEELHQSIINYVALFRGFAISPLHDLGGVSEKFFSQFHPSPLRRMYGFEWTDSIGEKQLMIIGDSFVELASILFNYALWLMKWCTSFNSSSKSSSMISLNPSANRRQQTPISSLLQAAGLFRFIRENLGRYLIQSEQDTIFGTDLDPDVIRAYELQCNGEAREFLFLSMMGSKQKQVKKEASKSSKITSTKNGSNQKKSSSSASWKTNGNKRQRSMMDMIRLARTTRDQFRQSSESIATSLERRLKKWHCYLLNEKILFEAWEYLLLLQERKQPQPIIDFDFTPMTMDDEKIFWHKIDECLRSINVLSIKYNKYGQEFAKNDPKSWTNRVIDAKKFIKNLQNHMDIVREDIRIRTLALVSNNPTMNKTISSTNLLDKFIRPIVFHLPKLHDYWTVNVCLEFGVEIFIPNYDPFAATNLKIANVNNLVPIWSRRFTALKKTNKDLENFDQSLDGQCPEFRNCCLKLRNLRNDLQKLFHEQIDVTKIENFIDFKSKLIDQFNSYLSWTAGLMANNQSRQLFGFCWTSSIDTNVRCIVYDIEFEICSTIYILAIWQMKSVCELLMSTENSKDSNKKEDVWKNSDYEFLIQTLRESAGMFQYILDRTKSNKYFGENDCDFLEPVLRSYRNHCLAEAQELLFRLSNISWIQLKITIRILQLYWAISEDLNDSTIMINTNRPECTEKIYWRHYCQMKSYLYKSLGYFYLSEMFPKSGERTVAALQKSLALLRYFRKQLVENQTIYPWIMDDNQFDRFSTTLDERFQQMCIHFVLNNHENFMKKYDINLDTVVINRQLDSMILLQPIKFYQPIADDFWSINNNEICIAGT</sequence>
<evidence type="ECO:0000256" key="3">
    <source>
        <dbReference type="ARBA" id="ARBA00012093"/>
    </source>
</evidence>
<dbReference type="InterPro" id="IPR038499">
    <property type="entry name" value="BRO1_sf"/>
</dbReference>
<gene>
    <name evidence="11" type="ORF">HUG17_8977</name>
</gene>
<dbReference type="Gene3D" id="1.25.40.280">
    <property type="entry name" value="alix/aip1 like domains"/>
    <property type="match status" value="2"/>
</dbReference>
<organism evidence="11">
    <name type="scientific">Dermatophagoides farinae</name>
    <name type="common">American house dust mite</name>
    <dbReference type="NCBI Taxonomy" id="6954"/>
    <lineage>
        <taxon>Eukaryota</taxon>
        <taxon>Metazoa</taxon>
        <taxon>Ecdysozoa</taxon>
        <taxon>Arthropoda</taxon>
        <taxon>Chelicerata</taxon>
        <taxon>Arachnida</taxon>
        <taxon>Acari</taxon>
        <taxon>Acariformes</taxon>
        <taxon>Sarcoptiformes</taxon>
        <taxon>Astigmata</taxon>
        <taxon>Psoroptidia</taxon>
        <taxon>Analgoidea</taxon>
        <taxon>Pyroglyphidae</taxon>
        <taxon>Dermatophagoidinae</taxon>
        <taxon>Dermatophagoides</taxon>
    </lineage>
</organism>
<reference evidence="11" key="2">
    <citation type="journal article" date="2021" name="World Allergy Organ. J.">
        <title>Chromosome-level assembly of Dermatophagoides farinae genome and transcriptome reveals two novel allergens Der f 37 and Der f 39.</title>
        <authorList>
            <person name="Chen J."/>
            <person name="Cai Z."/>
            <person name="Fan D."/>
            <person name="Hu J."/>
            <person name="Hou Y."/>
            <person name="He Y."/>
            <person name="Zhang Z."/>
            <person name="Zhao Z."/>
            <person name="Gao P."/>
            <person name="Hu W."/>
            <person name="Sun J."/>
            <person name="Li J."/>
            <person name="Ji K."/>
        </authorList>
    </citation>
    <scope>NUCLEOTIDE SEQUENCE</scope>
    <source>
        <strain evidence="11">JKM2019</strain>
    </source>
</reference>
<feature type="compositionally biased region" description="Low complexity" evidence="9">
    <location>
        <begin position="653"/>
        <end position="673"/>
    </location>
</feature>
<dbReference type="InterPro" id="IPR001926">
    <property type="entry name" value="TrpB-like_PALP"/>
</dbReference>
<keyword evidence="5" id="KW-0456">Lyase</keyword>
<dbReference type="GO" id="GO:0006565">
    <property type="term" value="P:L-serine catabolic process"/>
    <property type="evidence" value="ECO:0007669"/>
    <property type="project" value="TreeGrafter"/>
</dbReference>
<proteinExistence type="inferred from homology"/>
<evidence type="ECO:0000256" key="8">
    <source>
        <dbReference type="ARBA" id="ARBA00049406"/>
    </source>
</evidence>
<protein>
    <recommendedName>
        <fullName evidence="3">L-serine ammonia-lyase</fullName>
        <ecNumber evidence="3">4.3.1.17</ecNumber>
    </recommendedName>
    <alternativeName>
        <fullName evidence="6">L-serine deaminase</fullName>
    </alternativeName>
    <alternativeName>
        <fullName evidence="7">L-threonine dehydratase</fullName>
    </alternativeName>
</protein>
<dbReference type="SMART" id="SM01041">
    <property type="entry name" value="BRO1"/>
    <property type="match status" value="1"/>
</dbReference>
<dbReference type="SUPFAM" id="SSF53686">
    <property type="entry name" value="Tryptophan synthase beta subunit-like PLP-dependent enzymes"/>
    <property type="match status" value="1"/>
</dbReference>
<accession>A0A9D4NSF5</accession>
<dbReference type="InterPro" id="IPR050147">
    <property type="entry name" value="Ser/Thr_Dehydratase"/>
</dbReference>
<comment type="cofactor">
    <cofactor evidence="1">
        <name>pyridoxal 5'-phosphate</name>
        <dbReference type="ChEBI" id="CHEBI:597326"/>
    </cofactor>
</comment>
<evidence type="ECO:0000259" key="10">
    <source>
        <dbReference type="PROSITE" id="PS51180"/>
    </source>
</evidence>
<dbReference type="EMBL" id="SDOV01000008">
    <property type="protein sequence ID" value="KAH7637873.1"/>
    <property type="molecule type" value="Genomic_DNA"/>
</dbReference>
<dbReference type="PANTHER" id="PTHR48078:SF2">
    <property type="entry name" value="CATABOLIC L-SERINE_THREONINE DEHYDRATASE"/>
    <property type="match status" value="1"/>
</dbReference>
<dbReference type="Gene3D" id="3.40.50.1100">
    <property type="match status" value="2"/>
</dbReference>
<reference evidence="11" key="1">
    <citation type="submission" date="2020-06" db="EMBL/GenBank/DDBJ databases">
        <authorList>
            <person name="Ji K."/>
            <person name="Li J."/>
        </authorList>
    </citation>
    <scope>NUCLEOTIDE SEQUENCE</scope>
    <source>
        <strain evidence="11">JKM2019</strain>
        <tissue evidence="11">Whole body</tissue>
    </source>
</reference>
<evidence type="ECO:0000313" key="11">
    <source>
        <dbReference type="EMBL" id="KAH7637873.1"/>
    </source>
</evidence>
<dbReference type="PROSITE" id="PS51180">
    <property type="entry name" value="BRO1"/>
    <property type="match status" value="1"/>
</dbReference>
<evidence type="ECO:0000256" key="1">
    <source>
        <dbReference type="ARBA" id="ARBA00001933"/>
    </source>
</evidence>
<dbReference type="GO" id="GO:0009097">
    <property type="term" value="P:isoleucine biosynthetic process"/>
    <property type="evidence" value="ECO:0007669"/>
    <property type="project" value="TreeGrafter"/>
</dbReference>
<evidence type="ECO:0000256" key="9">
    <source>
        <dbReference type="SAM" id="MobiDB-lite"/>
    </source>
</evidence>
<evidence type="ECO:0000256" key="6">
    <source>
        <dbReference type="ARBA" id="ARBA00041766"/>
    </source>
</evidence>
<dbReference type="Pfam" id="PF00291">
    <property type="entry name" value="PALP"/>
    <property type="match status" value="1"/>
</dbReference>
<name>A0A9D4NSF5_DERFA</name>
<dbReference type="PANTHER" id="PTHR48078">
    <property type="entry name" value="THREONINE DEHYDRATASE, MITOCHONDRIAL-RELATED"/>
    <property type="match status" value="1"/>
</dbReference>
<dbReference type="GO" id="GO:0003941">
    <property type="term" value="F:L-serine ammonia-lyase activity"/>
    <property type="evidence" value="ECO:0007669"/>
    <property type="project" value="UniProtKB-EC"/>
</dbReference>
<dbReference type="GO" id="GO:0004794">
    <property type="term" value="F:threonine deaminase activity"/>
    <property type="evidence" value="ECO:0007669"/>
    <property type="project" value="TreeGrafter"/>
</dbReference>
<feature type="region of interest" description="Disordered" evidence="9">
    <location>
        <begin position="642"/>
        <end position="677"/>
    </location>
</feature>
<dbReference type="GO" id="GO:0030170">
    <property type="term" value="F:pyridoxal phosphate binding"/>
    <property type="evidence" value="ECO:0007669"/>
    <property type="project" value="InterPro"/>
</dbReference>
<dbReference type="PROSITE" id="PS00165">
    <property type="entry name" value="DEHYDRATASE_SER_THR"/>
    <property type="match status" value="1"/>
</dbReference>
<keyword evidence="4" id="KW-0663">Pyridoxal phosphate</keyword>